<dbReference type="STRING" id="391616.OA238_c31630"/>
<dbReference type="RefSeq" id="WP_015496181.1">
    <property type="nucleotide sequence ID" value="NC_020908.1"/>
</dbReference>
<dbReference type="KEGG" id="oar:OA238_c31630"/>
<evidence type="ECO:0000313" key="2">
    <source>
        <dbReference type="EMBL" id="AGI73160.1"/>
    </source>
</evidence>
<keyword evidence="1" id="KW-1133">Transmembrane helix</keyword>
<gene>
    <name evidence="2" type="ORF">OA238_c31630</name>
</gene>
<sequence length="91" mass="9774">MAMKVEHEIHSRRKGRNMGVGLLLLGLIGIVFGLTVVKVLGLTDIRQLEKFDHVARPQLELGALEAAERRAADVAAERATAATATQEGASE</sequence>
<proteinExistence type="predicted"/>
<name>M9RTI7_9RHOB</name>
<evidence type="ECO:0000313" key="3">
    <source>
        <dbReference type="Proteomes" id="UP000004688"/>
    </source>
</evidence>
<feature type="transmembrane region" description="Helical" evidence="1">
    <location>
        <begin position="20"/>
        <end position="41"/>
    </location>
</feature>
<protein>
    <recommendedName>
        <fullName evidence="4">Cytochrome C oxidase assembly protein</fullName>
    </recommendedName>
</protein>
<reference evidence="2 3" key="1">
    <citation type="journal article" date="2013" name="PLoS ONE">
        <title>Poles Apart: Arctic and Antarctic Octadecabacter strains Share High Genome Plasticity and a New Type of Xanthorhodopsin.</title>
        <authorList>
            <person name="Vollmers J."/>
            <person name="Voget S."/>
            <person name="Dietrich S."/>
            <person name="Gollnow K."/>
            <person name="Smits M."/>
            <person name="Meyer K."/>
            <person name="Brinkhoff T."/>
            <person name="Simon M."/>
            <person name="Daniel R."/>
        </authorList>
    </citation>
    <scope>NUCLEOTIDE SEQUENCE [LARGE SCALE GENOMIC DNA]</scope>
    <source>
        <strain evidence="2 3">238</strain>
    </source>
</reference>
<keyword evidence="1" id="KW-0812">Transmembrane</keyword>
<organism evidence="2 3">
    <name type="scientific">Octadecabacter arcticus 238</name>
    <dbReference type="NCBI Taxonomy" id="391616"/>
    <lineage>
        <taxon>Bacteria</taxon>
        <taxon>Pseudomonadati</taxon>
        <taxon>Pseudomonadota</taxon>
        <taxon>Alphaproteobacteria</taxon>
        <taxon>Rhodobacterales</taxon>
        <taxon>Roseobacteraceae</taxon>
        <taxon>Octadecabacter</taxon>
    </lineage>
</organism>
<dbReference type="Proteomes" id="UP000004688">
    <property type="component" value="Chromosome"/>
</dbReference>
<keyword evidence="3" id="KW-1185">Reference proteome</keyword>
<evidence type="ECO:0008006" key="4">
    <source>
        <dbReference type="Google" id="ProtNLM"/>
    </source>
</evidence>
<dbReference type="AlphaFoldDB" id="M9RTI7"/>
<keyword evidence="1" id="KW-0472">Membrane</keyword>
<dbReference type="EMBL" id="CP003742">
    <property type="protein sequence ID" value="AGI73160.1"/>
    <property type="molecule type" value="Genomic_DNA"/>
</dbReference>
<evidence type="ECO:0000256" key="1">
    <source>
        <dbReference type="SAM" id="Phobius"/>
    </source>
</evidence>
<accession>M9RTI7</accession>
<dbReference type="HOGENOM" id="CLU_170315_0_0_5"/>